<dbReference type="Pfam" id="PF01467">
    <property type="entry name" value="CTP_transf_like"/>
    <property type="match status" value="1"/>
</dbReference>
<comment type="pathway">
    <text evidence="2 10">Cofactor biosynthesis; NAD(+) biosynthesis; deamido-NAD(+) from nicotinate D-ribonucleotide: step 1/1.</text>
</comment>
<keyword evidence="4 10" id="KW-0808">Transferase</keyword>
<evidence type="ECO:0000313" key="12">
    <source>
        <dbReference type="EMBL" id="HGE98618.1"/>
    </source>
</evidence>
<dbReference type="InterPro" id="IPR004821">
    <property type="entry name" value="Cyt_trans-like"/>
</dbReference>
<dbReference type="EMBL" id="DTMQ01000009">
    <property type="protein sequence ID" value="HGE98618.1"/>
    <property type="molecule type" value="Genomic_DNA"/>
</dbReference>
<comment type="caution">
    <text evidence="12">The sequence shown here is derived from an EMBL/GenBank/DDBJ whole genome shotgun (WGS) entry which is preliminary data.</text>
</comment>
<keyword evidence="7 10" id="KW-0067">ATP-binding</keyword>
<dbReference type="InterPro" id="IPR005248">
    <property type="entry name" value="NadD/NMNAT"/>
</dbReference>
<evidence type="ECO:0000256" key="9">
    <source>
        <dbReference type="ARBA" id="ARBA00048721"/>
    </source>
</evidence>
<sequence length="194" mass="22881">MRVGIFGGTFNPIHLGHLIVAEEMREKLKLDKILFLLAFNPPHKRKFAPYSDRKEMVKMAIAGNPHFELSEIEKERGGKSWTVETLKDLRKLYHQEELFLIIGSDQFQELAKWRNPEELFNRAKVCVMRRAGMPIRKEIKRKFPKARILDVSQIEISGKKIREKIRKGSSVRYLLPDKVYEYILKKGLYQKEKI</sequence>
<dbReference type="NCBIfam" id="TIGR00482">
    <property type="entry name" value="nicotinate (nicotinamide) nucleotide adenylyltransferase"/>
    <property type="match status" value="1"/>
</dbReference>
<keyword evidence="6 10" id="KW-0547">Nucleotide-binding</keyword>
<evidence type="ECO:0000256" key="1">
    <source>
        <dbReference type="ARBA" id="ARBA00002324"/>
    </source>
</evidence>
<evidence type="ECO:0000256" key="8">
    <source>
        <dbReference type="ARBA" id="ARBA00023027"/>
    </source>
</evidence>
<dbReference type="PANTHER" id="PTHR39321">
    <property type="entry name" value="NICOTINATE-NUCLEOTIDE ADENYLYLTRANSFERASE-RELATED"/>
    <property type="match status" value="1"/>
</dbReference>
<dbReference type="EC" id="2.7.7.18" evidence="10"/>
<dbReference type="UniPathway" id="UPA00253">
    <property type="reaction ID" value="UER00332"/>
</dbReference>
<reference evidence="12" key="1">
    <citation type="journal article" date="2020" name="mSystems">
        <title>Genome- and Community-Level Interaction Insights into Carbon Utilization and Element Cycling Functions of Hydrothermarchaeota in Hydrothermal Sediment.</title>
        <authorList>
            <person name="Zhou Z."/>
            <person name="Liu Y."/>
            <person name="Xu W."/>
            <person name="Pan J."/>
            <person name="Luo Z.H."/>
            <person name="Li M."/>
        </authorList>
    </citation>
    <scope>NUCLEOTIDE SEQUENCE [LARGE SCALE GENOMIC DNA]</scope>
    <source>
        <strain evidence="12">SpSt-906</strain>
    </source>
</reference>
<keyword evidence="3 10" id="KW-0662">Pyridine nucleotide biosynthesis</keyword>
<proteinExistence type="inferred from homology"/>
<dbReference type="InterPro" id="IPR014729">
    <property type="entry name" value="Rossmann-like_a/b/a_fold"/>
</dbReference>
<evidence type="ECO:0000256" key="7">
    <source>
        <dbReference type="ARBA" id="ARBA00022840"/>
    </source>
</evidence>
<organism evidence="12">
    <name type="scientific">candidate division WOR-3 bacterium</name>
    <dbReference type="NCBI Taxonomy" id="2052148"/>
    <lineage>
        <taxon>Bacteria</taxon>
        <taxon>Bacteria division WOR-3</taxon>
    </lineage>
</organism>
<dbReference type="NCBIfam" id="NF000840">
    <property type="entry name" value="PRK00071.1-3"/>
    <property type="match status" value="1"/>
</dbReference>
<evidence type="ECO:0000259" key="11">
    <source>
        <dbReference type="Pfam" id="PF01467"/>
    </source>
</evidence>
<dbReference type="GO" id="GO:0005524">
    <property type="term" value="F:ATP binding"/>
    <property type="evidence" value="ECO:0007669"/>
    <property type="project" value="UniProtKB-KW"/>
</dbReference>
<dbReference type="NCBIfam" id="TIGR00125">
    <property type="entry name" value="cyt_tran_rel"/>
    <property type="match status" value="1"/>
</dbReference>
<protein>
    <recommendedName>
        <fullName evidence="10">Probable nicotinate-nucleotide adenylyltransferase</fullName>
        <ecNumber evidence="10">2.7.7.18</ecNumber>
    </recommendedName>
    <alternativeName>
        <fullName evidence="10">Deamido-NAD(+) diphosphorylase</fullName>
    </alternativeName>
    <alternativeName>
        <fullName evidence="10">Deamido-NAD(+) pyrophosphorylase</fullName>
    </alternativeName>
    <alternativeName>
        <fullName evidence="10">Nicotinate mononucleotide adenylyltransferase</fullName>
        <shortName evidence="10">NaMN adenylyltransferase</shortName>
    </alternativeName>
</protein>
<evidence type="ECO:0000256" key="6">
    <source>
        <dbReference type="ARBA" id="ARBA00022741"/>
    </source>
</evidence>
<feature type="domain" description="Cytidyltransferase-like" evidence="11">
    <location>
        <begin position="5"/>
        <end position="163"/>
    </location>
</feature>
<evidence type="ECO:0000256" key="10">
    <source>
        <dbReference type="HAMAP-Rule" id="MF_00244"/>
    </source>
</evidence>
<dbReference type="GO" id="GO:0004515">
    <property type="term" value="F:nicotinate-nucleotide adenylyltransferase activity"/>
    <property type="evidence" value="ECO:0007669"/>
    <property type="project" value="UniProtKB-UniRule"/>
</dbReference>
<comment type="catalytic activity">
    <reaction evidence="9 10">
        <text>nicotinate beta-D-ribonucleotide + ATP + H(+) = deamido-NAD(+) + diphosphate</text>
        <dbReference type="Rhea" id="RHEA:22860"/>
        <dbReference type="ChEBI" id="CHEBI:15378"/>
        <dbReference type="ChEBI" id="CHEBI:30616"/>
        <dbReference type="ChEBI" id="CHEBI:33019"/>
        <dbReference type="ChEBI" id="CHEBI:57502"/>
        <dbReference type="ChEBI" id="CHEBI:58437"/>
        <dbReference type="EC" id="2.7.7.18"/>
    </reaction>
</comment>
<dbReference type="SUPFAM" id="SSF52374">
    <property type="entry name" value="Nucleotidylyl transferase"/>
    <property type="match status" value="1"/>
</dbReference>
<evidence type="ECO:0000256" key="2">
    <source>
        <dbReference type="ARBA" id="ARBA00005019"/>
    </source>
</evidence>
<evidence type="ECO:0000256" key="5">
    <source>
        <dbReference type="ARBA" id="ARBA00022695"/>
    </source>
</evidence>
<dbReference type="CDD" id="cd02165">
    <property type="entry name" value="NMNAT"/>
    <property type="match status" value="1"/>
</dbReference>
<evidence type="ECO:0000256" key="3">
    <source>
        <dbReference type="ARBA" id="ARBA00022642"/>
    </source>
</evidence>
<keyword evidence="5 10" id="KW-0548">Nucleotidyltransferase</keyword>
<evidence type="ECO:0000256" key="4">
    <source>
        <dbReference type="ARBA" id="ARBA00022679"/>
    </source>
</evidence>
<dbReference type="PANTHER" id="PTHR39321:SF3">
    <property type="entry name" value="PHOSPHOPANTETHEINE ADENYLYLTRANSFERASE"/>
    <property type="match status" value="1"/>
</dbReference>
<dbReference type="AlphaFoldDB" id="A0A7C3Z248"/>
<dbReference type="HAMAP" id="MF_00244">
    <property type="entry name" value="NaMN_adenylyltr"/>
    <property type="match status" value="1"/>
</dbReference>
<comment type="function">
    <text evidence="1 10">Catalyzes the reversible adenylation of nicotinate mononucleotide (NaMN) to nicotinic acid adenine dinucleotide (NaAD).</text>
</comment>
<dbReference type="GO" id="GO:0009435">
    <property type="term" value="P:NAD+ biosynthetic process"/>
    <property type="evidence" value="ECO:0007669"/>
    <property type="project" value="UniProtKB-UniRule"/>
</dbReference>
<name>A0A7C3Z248_UNCW3</name>
<comment type="similarity">
    <text evidence="10">Belongs to the NadD family.</text>
</comment>
<keyword evidence="8 10" id="KW-0520">NAD</keyword>
<accession>A0A7C3Z248</accession>
<gene>
    <name evidence="10" type="primary">nadD</name>
    <name evidence="12" type="ORF">ENX07_00885</name>
</gene>
<dbReference type="Gene3D" id="3.40.50.620">
    <property type="entry name" value="HUPs"/>
    <property type="match status" value="1"/>
</dbReference>